<dbReference type="InterPro" id="IPR051263">
    <property type="entry name" value="C-type_cytochrome_biogenesis"/>
</dbReference>
<comment type="subcellular location">
    <subcellularLocation>
        <location evidence="1">Cell envelope</location>
    </subcellularLocation>
</comment>
<dbReference type="NCBIfam" id="TIGR03142">
    <property type="entry name" value="cytochro_ccmI"/>
    <property type="match status" value="1"/>
</dbReference>
<dbReference type="EMBL" id="VIWP01000002">
    <property type="protein sequence ID" value="TWF56989.1"/>
    <property type="molecule type" value="Genomic_DNA"/>
</dbReference>
<keyword evidence="8" id="KW-1185">Reference proteome</keyword>
<protein>
    <submittedName>
        <fullName evidence="7">Cytochrome c-type biogenesis protein CcmH</fullName>
    </submittedName>
</protein>
<dbReference type="GO" id="GO:0005886">
    <property type="term" value="C:plasma membrane"/>
    <property type="evidence" value="ECO:0007669"/>
    <property type="project" value="TreeGrafter"/>
</dbReference>
<evidence type="ECO:0000313" key="8">
    <source>
        <dbReference type="Proteomes" id="UP000320653"/>
    </source>
</evidence>
<evidence type="ECO:0000313" key="7">
    <source>
        <dbReference type="EMBL" id="TWF56989.1"/>
    </source>
</evidence>
<dbReference type="Pfam" id="PF23914">
    <property type="entry name" value="TPR_CcmH_CycH"/>
    <property type="match status" value="1"/>
</dbReference>
<name>A0A561R317_9HYPH</name>
<keyword evidence="3" id="KW-0201">Cytochrome c-type biogenesis</keyword>
<organism evidence="7 8">
    <name type="scientific">Neorhizobium alkalisoli</name>
    <dbReference type="NCBI Taxonomy" id="528178"/>
    <lineage>
        <taxon>Bacteria</taxon>
        <taxon>Pseudomonadati</taxon>
        <taxon>Pseudomonadota</taxon>
        <taxon>Alphaproteobacteria</taxon>
        <taxon>Hyphomicrobiales</taxon>
        <taxon>Rhizobiaceae</taxon>
        <taxon>Rhizobium/Agrobacterium group</taxon>
        <taxon>Neorhizobium</taxon>
    </lineage>
</organism>
<sequence>MMLWILLAFLTAAVAAALLIPLLRGNAIAAGEGHASGHAGDIEVYRDQLKEIERDREQGLIEAEQAEYARAEVGRRLLAAAALKDGEVQAGSTRRKHGLATAIVTILPPAIGLCLYIMLGSPGLPDQPLEARLAAPGNDIALLVTKAERHLAENPSDGAGWDLLGPIYMRMQRPGDAELAYRNAIRLIGPSAARLTGLGEALMTLSDGVITEDARTSFEAALKLEPDDTRARFYVALGLEQAGKAPEALAAFEDIAKNSPADAPWMPLLSQHIAKNGGAPLAAAAPENGSGAGRAPGGPSQEDVAAAENLSQGDRQQMIRGMVDSLAARLKEEPNNLDGWLRLVRSYAVLGEKDKAGEALNQGLVQFSADANGKSQLLALAGEVGLTAQVQNPAEGAKQ</sequence>
<keyword evidence="4" id="KW-0802">TPR repeat</keyword>
<dbReference type="AlphaFoldDB" id="A0A561R317"/>
<dbReference type="RefSeq" id="WP_145635121.1">
    <property type="nucleotide sequence ID" value="NZ_VIWP01000002.1"/>
</dbReference>
<keyword evidence="2" id="KW-0677">Repeat</keyword>
<dbReference type="Proteomes" id="UP000320653">
    <property type="component" value="Unassembled WGS sequence"/>
</dbReference>
<dbReference type="InterPro" id="IPR011990">
    <property type="entry name" value="TPR-like_helical_dom_sf"/>
</dbReference>
<dbReference type="Gene3D" id="1.25.40.10">
    <property type="entry name" value="Tetratricopeptide repeat domain"/>
    <property type="match status" value="2"/>
</dbReference>
<evidence type="ECO:0000259" key="6">
    <source>
        <dbReference type="Pfam" id="PF23914"/>
    </source>
</evidence>
<evidence type="ECO:0000256" key="3">
    <source>
        <dbReference type="ARBA" id="ARBA00022748"/>
    </source>
</evidence>
<evidence type="ECO:0000256" key="1">
    <source>
        <dbReference type="ARBA" id="ARBA00004196"/>
    </source>
</evidence>
<evidence type="ECO:0000256" key="4">
    <source>
        <dbReference type="ARBA" id="ARBA00022803"/>
    </source>
</evidence>
<dbReference type="PANTHER" id="PTHR47870:SF1">
    <property type="entry name" value="CYTOCHROME C-TYPE BIOGENESIS PROTEIN CCMH"/>
    <property type="match status" value="1"/>
</dbReference>
<dbReference type="GO" id="GO:0017004">
    <property type="term" value="P:cytochrome complex assembly"/>
    <property type="evidence" value="ECO:0007669"/>
    <property type="project" value="UniProtKB-KW"/>
</dbReference>
<dbReference type="PANTHER" id="PTHR47870">
    <property type="entry name" value="CYTOCHROME C-TYPE BIOGENESIS PROTEIN CCMH"/>
    <property type="match status" value="1"/>
</dbReference>
<dbReference type="OrthoDB" id="9815847at2"/>
<comment type="caution">
    <text evidence="7">The sequence shown here is derived from an EMBL/GenBank/DDBJ whole genome shotgun (WGS) entry which is preliminary data.</text>
</comment>
<dbReference type="GO" id="GO:0030313">
    <property type="term" value="C:cell envelope"/>
    <property type="evidence" value="ECO:0007669"/>
    <property type="project" value="UniProtKB-SubCell"/>
</dbReference>
<reference evidence="7 8" key="1">
    <citation type="submission" date="2019-06" db="EMBL/GenBank/DDBJ databases">
        <title>Sorghum-associated microbial communities from plants grown in Nebraska, USA.</title>
        <authorList>
            <person name="Schachtman D."/>
        </authorList>
    </citation>
    <scope>NUCLEOTIDE SEQUENCE [LARGE SCALE GENOMIC DNA]</scope>
    <source>
        <strain evidence="7 8">1225</strain>
    </source>
</reference>
<evidence type="ECO:0000256" key="5">
    <source>
        <dbReference type="SAM" id="MobiDB-lite"/>
    </source>
</evidence>
<dbReference type="InterPro" id="IPR056413">
    <property type="entry name" value="TPR_CcmH_CycH"/>
</dbReference>
<dbReference type="InterPro" id="IPR017560">
    <property type="entry name" value="Cyt_c_biogenesis_CcmI"/>
</dbReference>
<evidence type="ECO:0000256" key="2">
    <source>
        <dbReference type="ARBA" id="ARBA00022737"/>
    </source>
</evidence>
<proteinExistence type="predicted"/>
<feature type="region of interest" description="Disordered" evidence="5">
    <location>
        <begin position="280"/>
        <end position="304"/>
    </location>
</feature>
<gene>
    <name evidence="7" type="ORF">FHW37_102629</name>
</gene>
<accession>A0A561R317</accession>
<feature type="domain" description="Cytochrome c-type biogenesis protein H TPR" evidence="6">
    <location>
        <begin position="149"/>
        <end position="264"/>
    </location>
</feature>
<dbReference type="SUPFAM" id="SSF48452">
    <property type="entry name" value="TPR-like"/>
    <property type="match status" value="1"/>
</dbReference>